<feature type="region of interest" description="Disordered" evidence="1">
    <location>
        <begin position="166"/>
        <end position="189"/>
    </location>
</feature>
<proteinExistence type="predicted"/>
<feature type="region of interest" description="Disordered" evidence="1">
    <location>
        <begin position="1"/>
        <end position="20"/>
    </location>
</feature>
<feature type="compositionally biased region" description="Basic and acidic residues" evidence="1">
    <location>
        <begin position="40"/>
        <end position="56"/>
    </location>
</feature>
<dbReference type="EMBL" id="GL888489">
    <property type="protein sequence ID" value="EGI60177.1"/>
    <property type="molecule type" value="Genomic_DNA"/>
</dbReference>
<dbReference type="AlphaFoldDB" id="F4X036"/>
<dbReference type="InParanoid" id="F4X036"/>
<organism evidence="3">
    <name type="scientific">Acromyrmex echinatior</name>
    <name type="common">Panamanian leafcutter ant</name>
    <name type="synonym">Acromyrmex octospinosus echinatior</name>
    <dbReference type="NCBI Taxonomy" id="103372"/>
    <lineage>
        <taxon>Eukaryota</taxon>
        <taxon>Metazoa</taxon>
        <taxon>Ecdysozoa</taxon>
        <taxon>Arthropoda</taxon>
        <taxon>Hexapoda</taxon>
        <taxon>Insecta</taxon>
        <taxon>Pterygota</taxon>
        <taxon>Neoptera</taxon>
        <taxon>Endopterygota</taxon>
        <taxon>Hymenoptera</taxon>
        <taxon>Apocrita</taxon>
        <taxon>Aculeata</taxon>
        <taxon>Formicoidea</taxon>
        <taxon>Formicidae</taxon>
        <taxon>Myrmicinae</taxon>
        <taxon>Acromyrmex</taxon>
    </lineage>
</organism>
<evidence type="ECO:0000313" key="2">
    <source>
        <dbReference type="EMBL" id="EGI60177.1"/>
    </source>
</evidence>
<dbReference type="Proteomes" id="UP000007755">
    <property type="component" value="Unassembled WGS sequence"/>
</dbReference>
<protein>
    <submittedName>
        <fullName evidence="2">Uncharacterized protein</fullName>
    </submittedName>
</protein>
<dbReference type="eggNOG" id="ENOG502QWAP">
    <property type="taxonomic scope" value="Eukaryota"/>
</dbReference>
<keyword evidence="3" id="KW-1185">Reference proteome</keyword>
<feature type="compositionally biased region" description="Basic and acidic residues" evidence="1">
    <location>
        <begin position="65"/>
        <end position="83"/>
    </location>
</feature>
<dbReference type="OrthoDB" id="7634475at2759"/>
<reference evidence="2" key="1">
    <citation type="submission" date="2011-02" db="EMBL/GenBank/DDBJ databases">
        <title>The genome of the leaf-cutting ant Acromyrmex echinatior suggests key adaptations to social evolution and fungus farming.</title>
        <authorList>
            <person name="Nygaard S."/>
            <person name="Zhang G."/>
        </authorList>
    </citation>
    <scope>NUCLEOTIDE SEQUENCE</scope>
</reference>
<evidence type="ECO:0000313" key="3">
    <source>
        <dbReference type="Proteomes" id="UP000007755"/>
    </source>
</evidence>
<name>F4X036_ACREC</name>
<feature type="region of interest" description="Disordered" evidence="1">
    <location>
        <begin position="28"/>
        <end position="154"/>
    </location>
</feature>
<feature type="compositionally biased region" description="Gly residues" evidence="1">
    <location>
        <begin position="91"/>
        <end position="119"/>
    </location>
</feature>
<gene>
    <name evidence="2" type="ORF">G5I_11619</name>
</gene>
<accession>F4X036</accession>
<evidence type="ECO:0000256" key="1">
    <source>
        <dbReference type="SAM" id="MobiDB-lite"/>
    </source>
</evidence>
<sequence length="201" mass="20444">MIRPPCGNNEPCVPPGGLTPDTCAVARLTKARGRTQGATKTRDSGDDQDEHLRGSHGETSVTTTRGDDVQRSIELLDKVLSEYDEHDAESEGGGGGSGGGGGGGSGGCVGSGSGGGIGDCGSSTEPSIGLTPDDESPSLAGHQSEDDGYMSMNGRKAKMALLALRPVPDCPEPQDPAGVSTQEFPPPPEEAERIISTLLPM</sequence>